<sequence>MKKLYLIRHAKSDWSDAGKNDFDRGLNKRGKQSIPLMAKALKKKGIMPDLILSSAAKRAKKTAKGLAKALGYEGEIIFDKTLYFTEPEEMMKKLRNTDERYTHIFLVGHNPEITEFSNRLTSEYIDNIPTLGIVGLTLKTDTWKTLRTHQAKMDFFIFPKMFSR</sequence>
<gene>
    <name evidence="1" type="ORF">MNB_SV-10-417</name>
</gene>
<organism evidence="1">
    <name type="scientific">hydrothermal vent metagenome</name>
    <dbReference type="NCBI Taxonomy" id="652676"/>
    <lineage>
        <taxon>unclassified sequences</taxon>
        <taxon>metagenomes</taxon>
        <taxon>ecological metagenomes</taxon>
    </lineage>
</organism>
<dbReference type="PANTHER" id="PTHR47623:SF1">
    <property type="entry name" value="OS09G0287300 PROTEIN"/>
    <property type="match status" value="1"/>
</dbReference>
<dbReference type="Gene3D" id="3.40.50.1240">
    <property type="entry name" value="Phosphoglycerate mutase-like"/>
    <property type="match status" value="1"/>
</dbReference>
<dbReference type="PANTHER" id="PTHR47623">
    <property type="entry name" value="OS09G0287300 PROTEIN"/>
    <property type="match status" value="1"/>
</dbReference>
<proteinExistence type="predicted"/>
<dbReference type="EMBL" id="FPHL01000006">
    <property type="protein sequence ID" value="SFV54384.1"/>
    <property type="molecule type" value="Genomic_DNA"/>
</dbReference>
<protein>
    <submittedName>
        <fullName evidence="1">Phosphohistidine phosphatase SixA, putative</fullName>
    </submittedName>
</protein>
<accession>A0A1W1BLG8</accession>
<dbReference type="CDD" id="cd07067">
    <property type="entry name" value="HP_PGM_like"/>
    <property type="match status" value="1"/>
</dbReference>
<dbReference type="AlphaFoldDB" id="A0A1W1BLG8"/>
<dbReference type="SUPFAM" id="SSF53254">
    <property type="entry name" value="Phosphoglycerate mutase-like"/>
    <property type="match status" value="1"/>
</dbReference>
<dbReference type="SMART" id="SM00855">
    <property type="entry name" value="PGAM"/>
    <property type="match status" value="1"/>
</dbReference>
<reference evidence="1" key="1">
    <citation type="submission" date="2016-10" db="EMBL/GenBank/DDBJ databases">
        <authorList>
            <person name="de Groot N.N."/>
        </authorList>
    </citation>
    <scope>NUCLEOTIDE SEQUENCE</scope>
</reference>
<name>A0A1W1BLG8_9ZZZZ</name>
<dbReference type="InterPro" id="IPR029033">
    <property type="entry name" value="His_PPase_superfam"/>
</dbReference>
<dbReference type="Pfam" id="PF00300">
    <property type="entry name" value="His_Phos_1"/>
    <property type="match status" value="1"/>
</dbReference>
<evidence type="ECO:0000313" key="1">
    <source>
        <dbReference type="EMBL" id="SFV54384.1"/>
    </source>
</evidence>
<dbReference type="InterPro" id="IPR013078">
    <property type="entry name" value="His_Pase_superF_clade-1"/>
</dbReference>